<dbReference type="OrthoDB" id="2085951at2"/>
<protein>
    <submittedName>
        <fullName evidence="1">Uncharacterized</fullName>
    </submittedName>
</protein>
<evidence type="ECO:0000313" key="2">
    <source>
        <dbReference type="Proteomes" id="UP000045545"/>
    </source>
</evidence>
<dbReference type="EMBL" id="CGIH01000029">
    <property type="protein sequence ID" value="CFX75592.1"/>
    <property type="molecule type" value="Genomic_DNA"/>
</dbReference>
<proteinExistence type="predicted"/>
<name>A0A0E4GCC0_9FIRM</name>
<evidence type="ECO:0000313" key="1">
    <source>
        <dbReference type="EMBL" id="CFX75592.1"/>
    </source>
</evidence>
<accession>A0A0E4GCC0</accession>
<organism evidence="1 2">
    <name type="scientific">Syntrophomonas zehnderi OL-4</name>
    <dbReference type="NCBI Taxonomy" id="690567"/>
    <lineage>
        <taxon>Bacteria</taxon>
        <taxon>Bacillati</taxon>
        <taxon>Bacillota</taxon>
        <taxon>Clostridia</taxon>
        <taxon>Eubacteriales</taxon>
        <taxon>Syntrophomonadaceae</taxon>
        <taxon>Syntrophomonas</taxon>
    </lineage>
</organism>
<dbReference type="STRING" id="690567.1801"/>
<keyword evidence="2" id="KW-1185">Reference proteome</keyword>
<dbReference type="Proteomes" id="UP000045545">
    <property type="component" value="Unassembled WGS sequence"/>
</dbReference>
<reference evidence="1 2" key="1">
    <citation type="submission" date="2015-03" db="EMBL/GenBank/DDBJ databases">
        <authorList>
            <person name="Murphy D."/>
        </authorList>
    </citation>
    <scope>NUCLEOTIDE SEQUENCE [LARGE SCALE GENOMIC DNA]</scope>
    <source>
        <strain evidence="1 2">OL-4</strain>
    </source>
</reference>
<sequence>MYRVKSTYWGDILQEIIYAENTKRLICQELLLVKDDDLRKKLVYDFLCSDLDKHEILAQATVMAIDINEDFFLKRLEKFYRHCEGGDLLYKINNEIIRTQLYMDIIEKAQDKKESISFIERRLIKEIIKYVMIQARYYNKFKTDRL</sequence>
<dbReference type="RefSeq" id="WP_046497908.1">
    <property type="nucleotide sequence ID" value="NZ_CGIH01000029.1"/>
</dbReference>
<dbReference type="AlphaFoldDB" id="A0A0E4GCC0"/>
<gene>
    <name evidence="1" type="ORF">1801</name>
</gene>